<accession>A0A9W4QZJ7</accession>
<keyword evidence="4 11" id="KW-0597">Phosphoprotein</keyword>
<dbReference type="InterPro" id="IPR005467">
    <property type="entry name" value="His_kinase_dom"/>
</dbReference>
<feature type="transmembrane region" description="Helical" evidence="12">
    <location>
        <begin position="20"/>
        <end position="38"/>
    </location>
</feature>
<feature type="domain" description="Histidine kinase" evidence="13">
    <location>
        <begin position="543"/>
        <end position="760"/>
    </location>
</feature>
<dbReference type="Gene3D" id="3.40.50.2300">
    <property type="match status" value="1"/>
</dbReference>
<proteinExistence type="predicted"/>
<keyword evidence="19" id="KW-1185">Reference proteome</keyword>
<evidence type="ECO:0000256" key="9">
    <source>
        <dbReference type="ARBA" id="ARBA00023012"/>
    </source>
</evidence>
<feature type="modified residue" description="4-aspartylphosphate" evidence="11">
    <location>
        <position position="830"/>
    </location>
</feature>
<comment type="caution">
    <text evidence="18">The sequence shown here is derived from an EMBL/GenBank/DDBJ whole genome shotgun (WGS) entry which is preliminary data.</text>
</comment>
<evidence type="ECO:0000256" key="5">
    <source>
        <dbReference type="ARBA" id="ARBA00022679"/>
    </source>
</evidence>
<evidence type="ECO:0000313" key="18">
    <source>
        <dbReference type="EMBL" id="CAH9060377.1"/>
    </source>
</evidence>
<dbReference type="SMART" id="SM00387">
    <property type="entry name" value="HATPase_c"/>
    <property type="match status" value="1"/>
</dbReference>
<evidence type="ECO:0000313" key="19">
    <source>
        <dbReference type="Proteomes" id="UP001152467"/>
    </source>
</evidence>
<dbReference type="InterPro" id="IPR006189">
    <property type="entry name" value="CHASE_dom"/>
</dbReference>
<dbReference type="GO" id="GO:0016020">
    <property type="term" value="C:membrane"/>
    <property type="evidence" value="ECO:0007669"/>
    <property type="project" value="UniProtKB-SubCell"/>
</dbReference>
<evidence type="ECO:0000256" key="2">
    <source>
        <dbReference type="ARBA" id="ARBA00004370"/>
    </source>
</evidence>
<dbReference type="InterPro" id="IPR003594">
    <property type="entry name" value="HATPase_dom"/>
</dbReference>
<dbReference type="Gene3D" id="1.10.287.130">
    <property type="match status" value="1"/>
</dbReference>
<dbReference type="InterPro" id="IPR003661">
    <property type="entry name" value="HisK_dim/P_dom"/>
</dbReference>
<evidence type="ECO:0000256" key="3">
    <source>
        <dbReference type="ARBA" id="ARBA00012438"/>
    </source>
</evidence>
<dbReference type="InterPro" id="IPR042240">
    <property type="entry name" value="CHASE_sf"/>
</dbReference>
<dbReference type="AlphaFoldDB" id="A0A9W4QZJ7"/>
<dbReference type="SMART" id="SM01079">
    <property type="entry name" value="CHASE"/>
    <property type="match status" value="1"/>
</dbReference>
<evidence type="ECO:0000259" key="17">
    <source>
        <dbReference type="PROSITE" id="PS50839"/>
    </source>
</evidence>
<dbReference type="PANTHER" id="PTHR43047">
    <property type="entry name" value="TWO-COMPONENT HISTIDINE PROTEIN KINASE"/>
    <property type="match status" value="1"/>
</dbReference>
<evidence type="ECO:0000256" key="4">
    <source>
        <dbReference type="ARBA" id="ARBA00022553"/>
    </source>
</evidence>
<keyword evidence="8 12" id="KW-1133">Transmembrane helix</keyword>
<dbReference type="Gene3D" id="3.30.565.10">
    <property type="entry name" value="Histidine kinase-like ATPase, C-terminal domain"/>
    <property type="match status" value="1"/>
</dbReference>
<dbReference type="InterPro" id="IPR036890">
    <property type="entry name" value="HATPase_C_sf"/>
</dbReference>
<evidence type="ECO:0000259" key="14">
    <source>
        <dbReference type="PROSITE" id="PS50110"/>
    </source>
</evidence>
<evidence type="ECO:0000256" key="6">
    <source>
        <dbReference type="ARBA" id="ARBA00022692"/>
    </source>
</evidence>
<dbReference type="PROSITE" id="PS50109">
    <property type="entry name" value="HIS_KIN"/>
    <property type="match status" value="1"/>
</dbReference>
<dbReference type="PROSITE" id="PS50112">
    <property type="entry name" value="PAS"/>
    <property type="match status" value="1"/>
</dbReference>
<comment type="subcellular location">
    <subcellularLocation>
        <location evidence="2">Membrane</location>
    </subcellularLocation>
</comment>
<dbReference type="Pfam" id="PF02518">
    <property type="entry name" value="HATPase_c"/>
    <property type="match status" value="1"/>
</dbReference>
<keyword evidence="7 18" id="KW-0418">Kinase</keyword>
<evidence type="ECO:0000256" key="12">
    <source>
        <dbReference type="SAM" id="Phobius"/>
    </source>
</evidence>
<dbReference type="InterPro" id="IPR000014">
    <property type="entry name" value="PAS"/>
</dbReference>
<evidence type="ECO:0000256" key="1">
    <source>
        <dbReference type="ARBA" id="ARBA00000085"/>
    </source>
</evidence>
<dbReference type="CDD" id="cd00130">
    <property type="entry name" value="PAS"/>
    <property type="match status" value="1"/>
</dbReference>
<feature type="domain" description="CHASE" evidence="17">
    <location>
        <begin position="86"/>
        <end position="255"/>
    </location>
</feature>
<keyword evidence="10 12" id="KW-0472">Membrane</keyword>
<dbReference type="SMART" id="SM00388">
    <property type="entry name" value="HisKA"/>
    <property type="match status" value="1"/>
</dbReference>
<dbReference type="SMART" id="SM00448">
    <property type="entry name" value="REC"/>
    <property type="match status" value="1"/>
</dbReference>
<dbReference type="Pfam" id="PF03924">
    <property type="entry name" value="CHASE"/>
    <property type="match status" value="1"/>
</dbReference>
<dbReference type="PROSITE" id="PS50839">
    <property type="entry name" value="CHASE"/>
    <property type="match status" value="1"/>
</dbReference>
<dbReference type="PANTHER" id="PTHR43047:SF64">
    <property type="entry name" value="HISTIDINE KINASE CONTAINING CHEY-HOMOLOGOUS RECEIVER DOMAIN AND PAS DOMAIN-RELATED"/>
    <property type="match status" value="1"/>
</dbReference>
<evidence type="ECO:0000256" key="8">
    <source>
        <dbReference type="ARBA" id="ARBA00022989"/>
    </source>
</evidence>
<dbReference type="InterPro" id="IPR000700">
    <property type="entry name" value="PAS-assoc_C"/>
</dbReference>
<keyword evidence="6 12" id="KW-0812">Transmembrane</keyword>
<dbReference type="InterPro" id="IPR036097">
    <property type="entry name" value="HisK_dim/P_sf"/>
</dbReference>
<feature type="transmembrane region" description="Helical" evidence="12">
    <location>
        <begin position="320"/>
        <end position="343"/>
    </location>
</feature>
<dbReference type="EMBL" id="CAMAPC010000009">
    <property type="protein sequence ID" value="CAH9060377.1"/>
    <property type="molecule type" value="Genomic_DNA"/>
</dbReference>
<dbReference type="InterPro" id="IPR001789">
    <property type="entry name" value="Sig_transdc_resp-reg_receiver"/>
</dbReference>
<dbReference type="Proteomes" id="UP001152467">
    <property type="component" value="Unassembled WGS sequence"/>
</dbReference>
<evidence type="ECO:0000256" key="11">
    <source>
        <dbReference type="PROSITE-ProRule" id="PRU00169"/>
    </source>
</evidence>
<dbReference type="SUPFAM" id="SSF55785">
    <property type="entry name" value="PYP-like sensor domain (PAS domain)"/>
    <property type="match status" value="1"/>
</dbReference>
<dbReference type="InterPro" id="IPR004358">
    <property type="entry name" value="Sig_transdc_His_kin-like_C"/>
</dbReference>
<dbReference type="InterPro" id="IPR011006">
    <property type="entry name" value="CheY-like_superfamily"/>
</dbReference>
<dbReference type="NCBIfam" id="TIGR00229">
    <property type="entry name" value="sensory_box"/>
    <property type="match status" value="1"/>
</dbReference>
<dbReference type="SUPFAM" id="SSF47384">
    <property type="entry name" value="Homodimeric domain of signal transducing histidine kinase"/>
    <property type="match status" value="1"/>
</dbReference>
<dbReference type="Gene3D" id="3.30.450.350">
    <property type="entry name" value="CHASE domain"/>
    <property type="match status" value="1"/>
</dbReference>
<dbReference type="InterPro" id="IPR035965">
    <property type="entry name" value="PAS-like_dom_sf"/>
</dbReference>
<dbReference type="Pfam" id="PF00072">
    <property type="entry name" value="Response_reg"/>
    <property type="match status" value="1"/>
</dbReference>
<keyword evidence="9" id="KW-0902">Two-component regulatory system</keyword>
<dbReference type="GO" id="GO:0000155">
    <property type="term" value="F:phosphorelay sensor kinase activity"/>
    <property type="evidence" value="ECO:0007669"/>
    <property type="project" value="InterPro"/>
</dbReference>
<evidence type="ECO:0000259" key="15">
    <source>
        <dbReference type="PROSITE" id="PS50112"/>
    </source>
</evidence>
<dbReference type="FunFam" id="3.30.565.10:FF:000010">
    <property type="entry name" value="Sensor histidine kinase RcsC"/>
    <property type="match status" value="1"/>
</dbReference>
<dbReference type="RefSeq" id="WP_261626562.1">
    <property type="nucleotide sequence ID" value="NZ_CAMAPC010000009.1"/>
</dbReference>
<dbReference type="EC" id="2.7.13.3" evidence="3"/>
<dbReference type="SMART" id="SM00091">
    <property type="entry name" value="PAS"/>
    <property type="match status" value="1"/>
</dbReference>
<keyword evidence="5 18" id="KW-0808">Transferase</keyword>
<feature type="domain" description="Response regulatory" evidence="14">
    <location>
        <begin position="781"/>
        <end position="895"/>
    </location>
</feature>
<evidence type="ECO:0000259" key="16">
    <source>
        <dbReference type="PROSITE" id="PS50113"/>
    </source>
</evidence>
<dbReference type="Pfam" id="PF00512">
    <property type="entry name" value="HisKA"/>
    <property type="match status" value="1"/>
</dbReference>
<evidence type="ECO:0000259" key="13">
    <source>
        <dbReference type="PROSITE" id="PS50109"/>
    </source>
</evidence>
<feature type="domain" description="PAS" evidence="15">
    <location>
        <begin position="384"/>
        <end position="429"/>
    </location>
</feature>
<dbReference type="CDD" id="cd00082">
    <property type="entry name" value="HisKA"/>
    <property type="match status" value="1"/>
</dbReference>
<dbReference type="CDD" id="cd16922">
    <property type="entry name" value="HATPase_EvgS-ArcB-TorS-like"/>
    <property type="match status" value="1"/>
</dbReference>
<dbReference type="PROSITE" id="PS50113">
    <property type="entry name" value="PAC"/>
    <property type="match status" value="1"/>
</dbReference>
<name>A0A9W4QZJ7_9GAMM</name>
<dbReference type="SUPFAM" id="SSF52172">
    <property type="entry name" value="CheY-like"/>
    <property type="match status" value="1"/>
</dbReference>
<comment type="catalytic activity">
    <reaction evidence="1">
        <text>ATP + protein L-histidine = ADP + protein N-phospho-L-histidine.</text>
        <dbReference type="EC" id="2.7.13.3"/>
    </reaction>
</comment>
<dbReference type="PRINTS" id="PR00344">
    <property type="entry name" value="BCTRLSENSOR"/>
</dbReference>
<sequence>MDNSNTTNSKGELVSLFKLMILPMLVLAIGLIYSNVVYEQQAQLTEQKIRSALTERLEHIAYGVKQRVELYQYGLFGLGGAIAAAGAEHFDYNAMQRYMSVRDFNEEFPGARGFGFIRLVEPHERADFVNQVKRHRPDNTFNVKQFKPHNQSLFVIEMVEPERRNANAIGLDIGSEEMRRRAALEAGMSGEVRLTAPVTLVQANNKAQQGFLILLPIYQDNTPNNVSDRLNGLVGWSYSPILIDEVLSSIRSLSDNVVLSISDETPDQGVTFFTHGERRHRLDEFYVSKQVDILGRYWLLSLHATPAFIYSLDIESPFSVIKLALGITLLLVILIFSLQLVLLKKSQLKQQRIEIAKAKELALEQVNMHLESEVAIRSKQIIKTNMLQKSILTSASYAIIATDEQGLITLFNPAAEQLLGYEADELVGRASPAVFHLEEEVVTRAKQLSHELGTEVSPGFESFVAKVRTGGIDVNRWTYIAKGGRHIQVRLSITALIDEQQTLFGFLGVAYDLTEQLNHEKALSEAKEQAEQATIAKSEFLANMSHEIRTPMNGLYGTLQLLKAEPLRAQGQDLLEKGIYSVKALRTIINDILDFSKIEAGKLVLEEQPFNLIRLIENLKSELSVTAFEKDICLSFDVDLSSDYWVGDEVRVRQVLLNLVSNAVKFTSQGKVEVLFREQEDSEYLVIHVIDTGIGMSRDVIDKLFHRFEQADKSTTRKYGGTGLGLAITYSLVNMMRGIIDVQSEPGRGSNFTITLPFLKAQSAPVNEQARLKTLDLSGTHILIAEDNAINQTVVRAMLAPTKAHISMVKDGQEAVDAVRAHTPQLILMDIQMPIMDGVEACKIIKQFNGSIPIVALTANAYEEDKRLYKQVGFDGYIAKPVEQAELLTTVATFVLSKSANTNPQ</sequence>
<gene>
    <name evidence="18" type="primary">rcsC_25</name>
    <name evidence="18" type="ORF">PSECIP111854_02593</name>
</gene>
<dbReference type="Pfam" id="PF00989">
    <property type="entry name" value="PAS"/>
    <property type="match status" value="1"/>
</dbReference>
<evidence type="ECO:0000256" key="7">
    <source>
        <dbReference type="ARBA" id="ARBA00022777"/>
    </source>
</evidence>
<dbReference type="SUPFAM" id="SSF55874">
    <property type="entry name" value="ATPase domain of HSP90 chaperone/DNA topoisomerase II/histidine kinase"/>
    <property type="match status" value="1"/>
</dbReference>
<feature type="domain" description="PAC" evidence="16">
    <location>
        <begin position="473"/>
        <end position="525"/>
    </location>
</feature>
<dbReference type="CDD" id="cd17546">
    <property type="entry name" value="REC_hyHK_CKI1_RcsC-like"/>
    <property type="match status" value="1"/>
</dbReference>
<dbReference type="InterPro" id="IPR013767">
    <property type="entry name" value="PAS_fold"/>
</dbReference>
<dbReference type="PROSITE" id="PS50110">
    <property type="entry name" value="RESPONSE_REGULATORY"/>
    <property type="match status" value="1"/>
</dbReference>
<reference evidence="18" key="1">
    <citation type="submission" date="2022-07" db="EMBL/GenBank/DDBJ databases">
        <authorList>
            <person name="Criscuolo A."/>
        </authorList>
    </citation>
    <scope>NUCLEOTIDE SEQUENCE</scope>
    <source>
        <strain evidence="18">CIP111854</strain>
    </source>
</reference>
<dbReference type="GO" id="GO:0006355">
    <property type="term" value="P:regulation of DNA-templated transcription"/>
    <property type="evidence" value="ECO:0007669"/>
    <property type="project" value="InterPro"/>
</dbReference>
<organism evidence="18 19">
    <name type="scientific">Pseudoalteromonas holothuriae</name>
    <dbReference type="NCBI Taxonomy" id="2963714"/>
    <lineage>
        <taxon>Bacteria</taxon>
        <taxon>Pseudomonadati</taxon>
        <taxon>Pseudomonadota</taxon>
        <taxon>Gammaproteobacteria</taxon>
        <taxon>Alteromonadales</taxon>
        <taxon>Pseudoalteromonadaceae</taxon>
        <taxon>Pseudoalteromonas</taxon>
    </lineage>
</organism>
<evidence type="ECO:0000256" key="10">
    <source>
        <dbReference type="ARBA" id="ARBA00023136"/>
    </source>
</evidence>
<protein>
    <recommendedName>
        <fullName evidence="3">histidine kinase</fullName>
        <ecNumber evidence="3">2.7.13.3</ecNumber>
    </recommendedName>
</protein>
<dbReference type="Gene3D" id="3.30.450.20">
    <property type="entry name" value="PAS domain"/>
    <property type="match status" value="1"/>
</dbReference>